<keyword evidence="7" id="KW-1015">Disulfide bond</keyword>
<dbReference type="Proteomes" id="UP000218505">
    <property type="component" value="Chromosome"/>
</dbReference>
<evidence type="ECO:0000256" key="9">
    <source>
        <dbReference type="SAM" id="SignalP"/>
    </source>
</evidence>
<gene>
    <name evidence="11" type="ORF">CNX65_15385</name>
</gene>
<evidence type="ECO:0000313" key="12">
    <source>
        <dbReference type="Proteomes" id="UP000218505"/>
    </source>
</evidence>
<dbReference type="Gene3D" id="3.30.350.10">
    <property type="entry name" value="Subtilisin inhibitor-like"/>
    <property type="match status" value="1"/>
</dbReference>
<dbReference type="InterPro" id="IPR023549">
    <property type="entry name" value="Subtilisin_inhibitor"/>
</dbReference>
<dbReference type="RefSeq" id="WP_096493714.1">
    <property type="nucleotide sequence ID" value="NZ_CP023445.1"/>
</dbReference>
<evidence type="ECO:0000256" key="2">
    <source>
        <dbReference type="ARBA" id="ARBA00010472"/>
    </source>
</evidence>
<dbReference type="PRINTS" id="PR00294">
    <property type="entry name" value="SSBTLNINHBTR"/>
</dbReference>
<keyword evidence="5 8" id="KW-0646">Protease inhibitor</keyword>
<organism evidence="11 12">
    <name type="scientific">Actinosynnema pretiosum</name>
    <dbReference type="NCBI Taxonomy" id="42197"/>
    <lineage>
        <taxon>Bacteria</taxon>
        <taxon>Bacillati</taxon>
        <taxon>Actinomycetota</taxon>
        <taxon>Actinomycetes</taxon>
        <taxon>Pseudonocardiales</taxon>
        <taxon>Pseudonocardiaceae</taxon>
        <taxon>Actinosynnema</taxon>
    </lineage>
</organism>
<keyword evidence="6 8" id="KW-0722">Serine protease inhibitor</keyword>
<dbReference type="InterPro" id="IPR036819">
    <property type="entry name" value="Subtilisin_inhibitor-like_sf"/>
</dbReference>
<evidence type="ECO:0000256" key="7">
    <source>
        <dbReference type="ARBA" id="ARBA00023157"/>
    </source>
</evidence>
<feature type="signal peptide" evidence="9">
    <location>
        <begin position="1"/>
        <end position="27"/>
    </location>
</feature>
<keyword evidence="12" id="KW-1185">Reference proteome</keyword>
<dbReference type="AlphaFoldDB" id="A0A290Z682"/>
<dbReference type="EMBL" id="CP023445">
    <property type="protein sequence ID" value="ATE54504.1"/>
    <property type="molecule type" value="Genomic_DNA"/>
</dbReference>
<evidence type="ECO:0000259" key="10">
    <source>
        <dbReference type="Pfam" id="PF00720"/>
    </source>
</evidence>
<proteinExistence type="inferred from homology"/>
<evidence type="ECO:0000256" key="6">
    <source>
        <dbReference type="ARBA" id="ARBA00022900"/>
    </source>
</evidence>
<name>A0A290Z682_9PSEU</name>
<evidence type="ECO:0000256" key="1">
    <source>
        <dbReference type="ARBA" id="ARBA00004613"/>
    </source>
</evidence>
<reference evidence="11" key="1">
    <citation type="submission" date="2017-09" db="EMBL/GenBank/DDBJ databases">
        <title>Complete Genome Sequence of ansamitocin-producing Bacterium Actinosynnema pretiosum X47.</title>
        <authorList>
            <person name="Cao G."/>
            <person name="Zong G."/>
            <person name="Zhong C."/>
            <person name="Fu J."/>
        </authorList>
    </citation>
    <scope>NUCLEOTIDE SEQUENCE [LARGE SCALE GENOMIC DNA]</scope>
    <source>
        <strain evidence="11">X47</strain>
    </source>
</reference>
<comment type="similarity">
    <text evidence="2 8">Belongs to the protease inhibitor I16 (SSI) family.</text>
</comment>
<accession>A0A290Z682</accession>
<dbReference type="Pfam" id="PF00720">
    <property type="entry name" value="SSI"/>
    <property type="match status" value="1"/>
</dbReference>
<evidence type="ECO:0000256" key="8">
    <source>
        <dbReference type="RuleBase" id="RU003471"/>
    </source>
</evidence>
<evidence type="ECO:0000256" key="5">
    <source>
        <dbReference type="ARBA" id="ARBA00022690"/>
    </source>
</evidence>
<dbReference type="InterPro" id="IPR000691">
    <property type="entry name" value="Prot_inh_I16_SSI"/>
</dbReference>
<evidence type="ECO:0000256" key="3">
    <source>
        <dbReference type="ARBA" id="ARBA00011738"/>
    </source>
</evidence>
<evidence type="ECO:0000256" key="4">
    <source>
        <dbReference type="ARBA" id="ARBA00022525"/>
    </source>
</evidence>
<keyword evidence="4" id="KW-0964">Secreted</keyword>
<comment type="subunit">
    <text evidence="3">Homodimer.</text>
</comment>
<protein>
    <submittedName>
        <fullName evidence="11">Protease inhibitor</fullName>
    </submittedName>
</protein>
<evidence type="ECO:0000313" key="11">
    <source>
        <dbReference type="EMBL" id="ATE54504.1"/>
    </source>
</evidence>
<dbReference type="GO" id="GO:0005576">
    <property type="term" value="C:extracellular region"/>
    <property type="evidence" value="ECO:0007669"/>
    <property type="project" value="UniProtKB-SubCell"/>
</dbReference>
<feature type="chain" id="PRO_5013375933" evidence="9">
    <location>
        <begin position="28"/>
        <end position="137"/>
    </location>
</feature>
<sequence>MRMHAKATGLLTALVVAGVVLAPQASAAEATWTDVELMVVHDHGSAVKARLTCPPTEESTHPDSQAACAALDAVAGDLDALPVDDQAQCTYEWMPLTASATGMINGTSVQWEREYPNQCVLDSTTGVVFAVEAPQPA</sequence>
<comment type="subcellular location">
    <subcellularLocation>
        <location evidence="1">Secreted</location>
    </subcellularLocation>
</comment>
<dbReference type="GO" id="GO:0004867">
    <property type="term" value="F:serine-type endopeptidase inhibitor activity"/>
    <property type="evidence" value="ECO:0007669"/>
    <property type="project" value="UniProtKB-KW"/>
</dbReference>
<feature type="domain" description="Subtilisin inhibitor" evidence="10">
    <location>
        <begin position="47"/>
        <end position="117"/>
    </location>
</feature>
<dbReference type="KEGG" id="apre:CNX65_15385"/>
<dbReference type="SUPFAM" id="SSF55399">
    <property type="entry name" value="Subtilisin inhibitor"/>
    <property type="match status" value="1"/>
</dbReference>
<keyword evidence="9" id="KW-0732">Signal</keyword>